<comment type="caution">
    <text evidence="7">The sequence shown here is derived from an EMBL/GenBank/DDBJ whole genome shotgun (WGS) entry which is preliminary data.</text>
</comment>
<feature type="transmembrane region" description="Helical" evidence="5">
    <location>
        <begin position="108"/>
        <end position="131"/>
    </location>
</feature>
<dbReference type="GO" id="GO:0140359">
    <property type="term" value="F:ABC-type transporter activity"/>
    <property type="evidence" value="ECO:0007669"/>
    <property type="project" value="InterPro"/>
</dbReference>
<reference evidence="7" key="1">
    <citation type="submission" date="2019-08" db="EMBL/GenBank/DDBJ databases">
        <authorList>
            <person name="Kucharzyk K."/>
            <person name="Murdoch R.W."/>
            <person name="Higgins S."/>
            <person name="Loffler F."/>
        </authorList>
    </citation>
    <scope>NUCLEOTIDE SEQUENCE</scope>
</reference>
<keyword evidence="3 5" id="KW-1133">Transmembrane helix</keyword>
<sequence length="140" mass="15120">MLFIGVKILPLTGLPSLELGHSYSALFFMGFSVAVAAIGYGVAIGNLARTYQQASVFGAVSVVILAAVGGVWIPLFLMSPQMQLISKLSPMNWGMSGFYSIFLRDEGFLSVLPEGIALLIFGLTCFLIALYSRKKLKIYS</sequence>
<protein>
    <recommendedName>
        <fullName evidence="6">ABC-2 type transporter transmembrane domain-containing protein</fullName>
    </recommendedName>
</protein>
<evidence type="ECO:0000256" key="2">
    <source>
        <dbReference type="ARBA" id="ARBA00022692"/>
    </source>
</evidence>
<dbReference type="InterPro" id="IPR013525">
    <property type="entry name" value="ABC2_TM"/>
</dbReference>
<feature type="transmembrane region" description="Helical" evidence="5">
    <location>
        <begin position="23"/>
        <end position="44"/>
    </location>
</feature>
<keyword evidence="2 5" id="KW-0812">Transmembrane</keyword>
<evidence type="ECO:0000256" key="5">
    <source>
        <dbReference type="SAM" id="Phobius"/>
    </source>
</evidence>
<accession>A0A644ULX2</accession>
<keyword evidence="4 5" id="KW-0472">Membrane</keyword>
<dbReference type="EMBL" id="VSSQ01000131">
    <property type="protein sequence ID" value="MPL79911.1"/>
    <property type="molecule type" value="Genomic_DNA"/>
</dbReference>
<name>A0A644ULX2_9ZZZZ</name>
<comment type="subcellular location">
    <subcellularLocation>
        <location evidence="1">Membrane</location>
        <topology evidence="1">Multi-pass membrane protein</topology>
    </subcellularLocation>
</comment>
<evidence type="ECO:0000256" key="3">
    <source>
        <dbReference type="ARBA" id="ARBA00022989"/>
    </source>
</evidence>
<proteinExistence type="predicted"/>
<feature type="transmembrane region" description="Helical" evidence="5">
    <location>
        <begin position="56"/>
        <end position="77"/>
    </location>
</feature>
<evidence type="ECO:0000256" key="4">
    <source>
        <dbReference type="ARBA" id="ARBA00023136"/>
    </source>
</evidence>
<gene>
    <name evidence="7" type="ORF">SDC9_25798</name>
</gene>
<evidence type="ECO:0000256" key="1">
    <source>
        <dbReference type="ARBA" id="ARBA00004141"/>
    </source>
</evidence>
<feature type="domain" description="ABC-2 type transporter transmembrane" evidence="6">
    <location>
        <begin position="24"/>
        <end position="103"/>
    </location>
</feature>
<dbReference type="AlphaFoldDB" id="A0A644ULX2"/>
<evidence type="ECO:0000259" key="6">
    <source>
        <dbReference type="Pfam" id="PF01061"/>
    </source>
</evidence>
<organism evidence="7">
    <name type="scientific">bioreactor metagenome</name>
    <dbReference type="NCBI Taxonomy" id="1076179"/>
    <lineage>
        <taxon>unclassified sequences</taxon>
        <taxon>metagenomes</taxon>
        <taxon>ecological metagenomes</taxon>
    </lineage>
</organism>
<dbReference type="GO" id="GO:0016020">
    <property type="term" value="C:membrane"/>
    <property type="evidence" value="ECO:0007669"/>
    <property type="project" value="UniProtKB-SubCell"/>
</dbReference>
<dbReference type="Pfam" id="PF01061">
    <property type="entry name" value="ABC2_membrane"/>
    <property type="match status" value="1"/>
</dbReference>
<evidence type="ECO:0000313" key="7">
    <source>
        <dbReference type="EMBL" id="MPL79911.1"/>
    </source>
</evidence>